<accession>A0A089LPQ6</accession>
<dbReference type="GO" id="GO:0008270">
    <property type="term" value="F:zinc ion binding"/>
    <property type="evidence" value="ECO:0007669"/>
    <property type="project" value="InterPro"/>
</dbReference>
<organism evidence="11 12">
    <name type="scientific">Paenibacillus stellifer</name>
    <dbReference type="NCBI Taxonomy" id="169760"/>
    <lineage>
        <taxon>Bacteria</taxon>
        <taxon>Bacillati</taxon>
        <taxon>Bacillota</taxon>
        <taxon>Bacilli</taxon>
        <taxon>Bacillales</taxon>
        <taxon>Paenibacillaceae</taxon>
        <taxon>Paenibacillus</taxon>
    </lineage>
</organism>
<dbReference type="SMART" id="SM00631">
    <property type="entry name" value="Zn_pept"/>
    <property type="match status" value="1"/>
</dbReference>
<feature type="region of interest" description="Disordered" evidence="8">
    <location>
        <begin position="267"/>
        <end position="287"/>
    </location>
</feature>
<dbReference type="SUPFAM" id="SSF54106">
    <property type="entry name" value="LysM domain"/>
    <property type="match status" value="1"/>
</dbReference>
<comment type="similarity">
    <text evidence="2 7">Belongs to the peptidase M14 family.</text>
</comment>
<dbReference type="STRING" id="169760.PSTEL_10865"/>
<feature type="domain" description="LysM" evidence="9">
    <location>
        <begin position="2"/>
        <end position="47"/>
    </location>
</feature>
<keyword evidence="6" id="KW-0482">Metalloprotease</keyword>
<dbReference type="Proteomes" id="UP000029507">
    <property type="component" value="Chromosome"/>
</dbReference>
<dbReference type="SUPFAM" id="SSF53187">
    <property type="entry name" value="Zn-dependent exopeptidases"/>
    <property type="match status" value="1"/>
</dbReference>
<dbReference type="AlphaFoldDB" id="A0A089LPQ6"/>
<dbReference type="GO" id="GO:0005615">
    <property type="term" value="C:extracellular space"/>
    <property type="evidence" value="ECO:0007669"/>
    <property type="project" value="TreeGrafter"/>
</dbReference>
<dbReference type="PANTHER" id="PTHR11705">
    <property type="entry name" value="PROTEASE FAMILY M14 CARBOXYPEPTIDASE A,B"/>
    <property type="match status" value="1"/>
</dbReference>
<dbReference type="RefSeq" id="WP_038695089.1">
    <property type="nucleotide sequence ID" value="NZ_CP009286.1"/>
</dbReference>
<dbReference type="CDD" id="cd06229">
    <property type="entry name" value="M14_Endopeptidase_I"/>
    <property type="match status" value="1"/>
</dbReference>
<evidence type="ECO:0000256" key="2">
    <source>
        <dbReference type="ARBA" id="ARBA00005988"/>
    </source>
</evidence>
<dbReference type="OrthoDB" id="9802862at2"/>
<dbReference type="GO" id="GO:0006508">
    <property type="term" value="P:proteolysis"/>
    <property type="evidence" value="ECO:0007669"/>
    <property type="project" value="UniProtKB-KW"/>
</dbReference>
<evidence type="ECO:0000256" key="7">
    <source>
        <dbReference type="PROSITE-ProRule" id="PRU01379"/>
    </source>
</evidence>
<dbReference type="HOGENOM" id="CLU_050685_0_0_9"/>
<evidence type="ECO:0000256" key="5">
    <source>
        <dbReference type="ARBA" id="ARBA00022833"/>
    </source>
</evidence>
<reference evidence="11 12" key="1">
    <citation type="submission" date="2014-08" db="EMBL/GenBank/DDBJ databases">
        <title>Comparative genomics of the Paenibacillus odorifer group.</title>
        <authorList>
            <person name="den Bakker H.C."/>
            <person name="Tsai Y.-C."/>
            <person name="Martin N."/>
            <person name="Korlach J."/>
            <person name="Wiedmann M."/>
        </authorList>
    </citation>
    <scope>NUCLEOTIDE SEQUENCE [LARGE SCALE GENOMIC DNA]</scope>
    <source>
        <strain evidence="11 12">DSM 14472</strain>
    </source>
</reference>
<evidence type="ECO:0000313" key="11">
    <source>
        <dbReference type="EMBL" id="AIQ63506.1"/>
    </source>
</evidence>
<sequence length="400" mass="44937">MLEYVVRKGDTVARVAAAFGITPGHVIQGNPWAADRPYLVPGQVLFLPSVQRRRYTPGEGVRVREVAEWFGVEPEALQVLNSGLPADGFCVPGRMLVIPARRRPRIVELRGEYGPRELEEDIDLLTVKYPFIHRETIGSSVLGRPLNVLRLGTGSRHLHVNAALHANEWLTSPSLLSFLEQYAAAYAEGRNWQGHDVRRWHDEWTVWAVPMANPDGVELVQEGAGHWHPRRLELEEWNGGRRSFRHWKANIRGVDLGDQFPAYWEEEQARRGRSGPSPRDYGGPAPLSEPEAAALAELCFRTPFEAAVSLHSQGQEIYWNYRGFEPPESRSMAEAMGAASGYRAVFLEGSDAGFKDWFIQEFRKPGFTVELGFGRNPLPLEEFEDMTTETGQILASLLSG</sequence>
<protein>
    <submittedName>
        <fullName evidence="11">Peptidase M14</fullName>
    </submittedName>
</protein>
<evidence type="ECO:0000256" key="1">
    <source>
        <dbReference type="ARBA" id="ARBA00001947"/>
    </source>
</evidence>
<dbReference type="PRINTS" id="PR00765">
    <property type="entry name" value="CRBOXYPTASEA"/>
</dbReference>
<evidence type="ECO:0000259" key="10">
    <source>
        <dbReference type="PROSITE" id="PS52035"/>
    </source>
</evidence>
<evidence type="ECO:0000256" key="6">
    <source>
        <dbReference type="ARBA" id="ARBA00023049"/>
    </source>
</evidence>
<dbReference type="GO" id="GO:0004181">
    <property type="term" value="F:metallocarboxypeptidase activity"/>
    <property type="evidence" value="ECO:0007669"/>
    <property type="project" value="InterPro"/>
</dbReference>
<evidence type="ECO:0000256" key="4">
    <source>
        <dbReference type="ARBA" id="ARBA00022801"/>
    </source>
</evidence>
<dbReference type="PROSITE" id="PS52035">
    <property type="entry name" value="PEPTIDASE_M14"/>
    <property type="match status" value="1"/>
</dbReference>
<dbReference type="Pfam" id="PF00246">
    <property type="entry name" value="Peptidase_M14"/>
    <property type="match status" value="1"/>
</dbReference>
<name>A0A089LPQ6_9BACL</name>
<dbReference type="InterPro" id="IPR034274">
    <property type="entry name" value="ENP1_M14_CPD"/>
</dbReference>
<dbReference type="Pfam" id="PF01476">
    <property type="entry name" value="LysM"/>
    <property type="match status" value="1"/>
</dbReference>
<dbReference type="EMBL" id="CP009286">
    <property type="protein sequence ID" value="AIQ63506.1"/>
    <property type="molecule type" value="Genomic_DNA"/>
</dbReference>
<dbReference type="CDD" id="cd00118">
    <property type="entry name" value="LysM"/>
    <property type="match status" value="1"/>
</dbReference>
<dbReference type="InterPro" id="IPR036779">
    <property type="entry name" value="LysM_dom_sf"/>
</dbReference>
<feature type="active site" description="Proton donor/acceptor" evidence="7">
    <location>
        <position position="370"/>
    </location>
</feature>
<keyword evidence="5" id="KW-0862">Zinc</keyword>
<dbReference type="Gene3D" id="3.40.630.10">
    <property type="entry name" value="Zn peptidases"/>
    <property type="match status" value="1"/>
</dbReference>
<comment type="cofactor">
    <cofactor evidence="1">
        <name>Zn(2+)</name>
        <dbReference type="ChEBI" id="CHEBI:29105"/>
    </cofactor>
</comment>
<proteinExistence type="inferred from homology"/>
<dbReference type="PROSITE" id="PS51782">
    <property type="entry name" value="LYSM"/>
    <property type="match status" value="1"/>
</dbReference>
<dbReference type="Gene3D" id="3.10.350.10">
    <property type="entry name" value="LysM domain"/>
    <property type="match status" value="1"/>
</dbReference>
<keyword evidence="4" id="KW-0378">Hydrolase</keyword>
<dbReference type="InterPro" id="IPR000834">
    <property type="entry name" value="Peptidase_M14"/>
</dbReference>
<dbReference type="InterPro" id="IPR018392">
    <property type="entry name" value="LysM"/>
</dbReference>
<dbReference type="PANTHER" id="PTHR11705:SF143">
    <property type="entry name" value="SLL0236 PROTEIN"/>
    <property type="match status" value="1"/>
</dbReference>
<evidence type="ECO:0000259" key="9">
    <source>
        <dbReference type="PROSITE" id="PS51782"/>
    </source>
</evidence>
<evidence type="ECO:0000256" key="3">
    <source>
        <dbReference type="ARBA" id="ARBA00022670"/>
    </source>
</evidence>
<gene>
    <name evidence="11" type="ORF">PSTEL_10865</name>
</gene>
<evidence type="ECO:0000313" key="12">
    <source>
        <dbReference type="Proteomes" id="UP000029507"/>
    </source>
</evidence>
<keyword evidence="3" id="KW-0645">Protease</keyword>
<evidence type="ECO:0000256" key="8">
    <source>
        <dbReference type="SAM" id="MobiDB-lite"/>
    </source>
</evidence>
<dbReference type="SMART" id="SM00257">
    <property type="entry name" value="LysM"/>
    <property type="match status" value="1"/>
</dbReference>
<keyword evidence="12" id="KW-1185">Reference proteome</keyword>
<feature type="domain" description="Peptidase M14" evidence="10">
    <location>
        <begin position="111"/>
        <end position="400"/>
    </location>
</feature>
<dbReference type="KEGG" id="pste:PSTEL_10865"/>